<sequence>MPRLPPLDKLPLAARKNRKFIVRDEWQNKLADFEEQLSKAMGVDWKIDIDAFAIVPYGAADSWARESPGSMIANYVEEAIKELERNPKYHDEINKLASAHVLTMDVDEEETFDACGAKFTSDGKLAIVFGADRLGSNTGDAFWHKNLEKGISLAPTTDTLSFYARKGIREDYEPDIADVQSELKDILHKDITLHPHFEEVYEKLKQTKDGTDFDQYLGAFILNYFRGLVSTLKWRKFDSDDMLQEALNEAMEKGEVHFRILDTVEGSSGEAAIEDGILYLQTSPDKWGSNIDDISNNIMDLL</sequence>
<keyword evidence="2" id="KW-1185">Reference proteome</keyword>
<gene>
    <name evidence="1" type="ORF">FGLOB1_5073</name>
</gene>
<organism evidence="1 2">
    <name type="scientific">Fusarium globosum</name>
    <dbReference type="NCBI Taxonomy" id="78864"/>
    <lineage>
        <taxon>Eukaryota</taxon>
        <taxon>Fungi</taxon>
        <taxon>Dikarya</taxon>
        <taxon>Ascomycota</taxon>
        <taxon>Pezizomycotina</taxon>
        <taxon>Sordariomycetes</taxon>
        <taxon>Hypocreomycetidae</taxon>
        <taxon>Hypocreales</taxon>
        <taxon>Nectriaceae</taxon>
        <taxon>Fusarium</taxon>
        <taxon>Fusarium fujikuroi species complex</taxon>
    </lineage>
</organism>
<comment type="caution">
    <text evidence="1">The sequence shown here is derived from an EMBL/GenBank/DDBJ whole genome shotgun (WGS) entry which is preliminary data.</text>
</comment>
<reference evidence="1 2" key="1">
    <citation type="submission" date="2020-05" db="EMBL/GenBank/DDBJ databases">
        <title>Identification and distribution of gene clusters putatively required for synthesis of sphingolipid metabolism inhibitors in phylogenetically diverse species of the filamentous fungus Fusarium.</title>
        <authorList>
            <person name="Kim H.-S."/>
            <person name="Busman M."/>
            <person name="Brown D.W."/>
            <person name="Divon H."/>
            <person name="Uhlig S."/>
            <person name="Proctor R.H."/>
        </authorList>
    </citation>
    <scope>NUCLEOTIDE SEQUENCE [LARGE SCALE GENOMIC DNA]</scope>
    <source>
        <strain evidence="1 2">NRRL 26131</strain>
    </source>
</reference>
<dbReference type="AlphaFoldDB" id="A0A8H5YHL0"/>
<evidence type="ECO:0000313" key="2">
    <source>
        <dbReference type="Proteomes" id="UP000532311"/>
    </source>
</evidence>
<accession>A0A8H5YHL0</accession>
<dbReference type="Proteomes" id="UP000532311">
    <property type="component" value="Unassembled WGS sequence"/>
</dbReference>
<evidence type="ECO:0000313" key="1">
    <source>
        <dbReference type="EMBL" id="KAF5711445.1"/>
    </source>
</evidence>
<proteinExistence type="predicted"/>
<protein>
    <submittedName>
        <fullName evidence="1">Uncharacterized protein</fullName>
    </submittedName>
</protein>
<name>A0A8H5YHL0_9HYPO</name>
<dbReference type="EMBL" id="JAAQPF010000193">
    <property type="protein sequence ID" value="KAF5711445.1"/>
    <property type="molecule type" value="Genomic_DNA"/>
</dbReference>